<evidence type="ECO:0000256" key="1">
    <source>
        <dbReference type="SAM" id="SignalP"/>
    </source>
</evidence>
<protein>
    <submittedName>
        <fullName evidence="3">PEP-CTERM sorting domain-containing protein</fullName>
    </submittedName>
</protein>
<dbReference type="Proteomes" id="UP000307956">
    <property type="component" value="Unassembled WGS sequence"/>
</dbReference>
<dbReference type="EMBL" id="SSOD01000015">
    <property type="protein sequence ID" value="THF58628.1"/>
    <property type="molecule type" value="Genomic_DNA"/>
</dbReference>
<sequence length="219" mass="22377">MSSFSTRAVRGTFSRFLCAIAACFAIGQVQAAVIAQDLGTDAPPATLGGYTLTPFGDDGIGLFTDITSLASPLGGSLTFGTAVNAREIGSGWATWSHGYTGDVYYSNGAFSLAIDLPAGTGAFYLYVEPDPFDLYSFTITADDGTSLTNEAHGDAGARGWGFWATAGEQIASLLITSSVNFAVGGFGIASATASVPEPTTLALIGAAALAFGVGRRRRA</sequence>
<gene>
    <name evidence="3" type="ORF">E6O51_16700</name>
</gene>
<dbReference type="AlphaFoldDB" id="A0A4S4AH73"/>
<evidence type="ECO:0000313" key="3">
    <source>
        <dbReference type="EMBL" id="THF58628.1"/>
    </source>
</evidence>
<keyword evidence="1" id="KW-0732">Signal</keyword>
<feature type="domain" description="Ice-binding protein C-terminal" evidence="2">
    <location>
        <begin position="194"/>
        <end position="218"/>
    </location>
</feature>
<dbReference type="OrthoDB" id="7585624at2"/>
<comment type="caution">
    <text evidence="3">The sequence shown here is derived from an EMBL/GenBank/DDBJ whole genome shotgun (WGS) entry which is preliminary data.</text>
</comment>
<dbReference type="RefSeq" id="WP_136386142.1">
    <property type="nucleotide sequence ID" value="NZ_SSOD01000015.1"/>
</dbReference>
<proteinExistence type="predicted"/>
<evidence type="ECO:0000259" key="2">
    <source>
        <dbReference type="Pfam" id="PF07589"/>
    </source>
</evidence>
<accession>A0A4S4AH73</accession>
<keyword evidence="4" id="KW-1185">Reference proteome</keyword>
<dbReference type="InterPro" id="IPR013424">
    <property type="entry name" value="Ice-binding_C"/>
</dbReference>
<reference evidence="3 4" key="1">
    <citation type="submission" date="2019-04" db="EMBL/GenBank/DDBJ databases">
        <title>Azoarcus rhizosphaerae sp. nov. isolated from rhizosphere of Ficus religiosa.</title>
        <authorList>
            <person name="Lin S.-Y."/>
            <person name="Hameed A."/>
            <person name="Hsu Y.-H."/>
            <person name="Young C.-C."/>
        </authorList>
    </citation>
    <scope>NUCLEOTIDE SEQUENCE [LARGE SCALE GENOMIC DNA]</scope>
    <source>
        <strain evidence="3 4">CC-YHH848</strain>
    </source>
</reference>
<dbReference type="Pfam" id="PF07589">
    <property type="entry name" value="PEP-CTERM"/>
    <property type="match status" value="1"/>
</dbReference>
<feature type="signal peptide" evidence="1">
    <location>
        <begin position="1"/>
        <end position="31"/>
    </location>
</feature>
<feature type="chain" id="PRO_5020515682" evidence="1">
    <location>
        <begin position="32"/>
        <end position="219"/>
    </location>
</feature>
<name>A0A4S4AH73_9RHOO</name>
<evidence type="ECO:0000313" key="4">
    <source>
        <dbReference type="Proteomes" id="UP000307956"/>
    </source>
</evidence>
<organism evidence="3 4">
    <name type="scientific">Pseudothauera rhizosphaerae</name>
    <dbReference type="NCBI Taxonomy" id="2565932"/>
    <lineage>
        <taxon>Bacteria</taxon>
        <taxon>Pseudomonadati</taxon>
        <taxon>Pseudomonadota</taxon>
        <taxon>Betaproteobacteria</taxon>
        <taxon>Rhodocyclales</taxon>
        <taxon>Zoogloeaceae</taxon>
        <taxon>Pseudothauera</taxon>
    </lineage>
</organism>
<dbReference type="NCBIfam" id="TIGR02595">
    <property type="entry name" value="PEP_CTERM"/>
    <property type="match status" value="1"/>
</dbReference>